<keyword evidence="6" id="KW-1185">Reference proteome</keyword>
<dbReference type="Pfam" id="PF17912">
    <property type="entry name" value="OB_MalK"/>
    <property type="match status" value="1"/>
</dbReference>
<evidence type="ECO:0000259" key="4">
    <source>
        <dbReference type="PROSITE" id="PS50893"/>
    </source>
</evidence>
<dbReference type="SMART" id="SM00382">
    <property type="entry name" value="AAA"/>
    <property type="match status" value="1"/>
</dbReference>
<dbReference type="InterPro" id="IPR047641">
    <property type="entry name" value="ABC_transpr_MalK/UgpC-like"/>
</dbReference>
<comment type="caution">
    <text evidence="5">The sequence shown here is derived from an EMBL/GenBank/DDBJ whole genome shotgun (WGS) entry which is preliminary data.</text>
</comment>
<dbReference type="Pfam" id="PF03459">
    <property type="entry name" value="TOBE"/>
    <property type="match status" value="1"/>
</dbReference>
<dbReference type="GO" id="GO:0055052">
    <property type="term" value="C:ATP-binding cassette (ABC) transporter complex, substrate-binding subunit-containing"/>
    <property type="evidence" value="ECO:0007669"/>
    <property type="project" value="TreeGrafter"/>
</dbReference>
<reference evidence="5 6" key="1">
    <citation type="submission" date="2014-07" db="EMBL/GenBank/DDBJ databases">
        <title>Draft Genome Sequences of Environmental Pseudomonas syringae strains.</title>
        <authorList>
            <person name="Baltrus D.A."/>
            <person name="Berge O."/>
            <person name="Morris C."/>
        </authorList>
    </citation>
    <scope>NUCLEOTIDE SEQUENCE [LARGE SCALE GENOMIC DNA]</scope>
    <source>
        <strain evidence="5 6">GAW0119</strain>
    </source>
</reference>
<dbReference type="EMBL" id="JPQU01000045">
    <property type="protein sequence ID" value="KFE54395.1"/>
    <property type="molecule type" value="Genomic_DNA"/>
</dbReference>
<dbReference type="GO" id="GO:0016887">
    <property type="term" value="F:ATP hydrolysis activity"/>
    <property type="evidence" value="ECO:0007669"/>
    <property type="project" value="InterPro"/>
</dbReference>
<dbReference type="InterPro" id="IPR005116">
    <property type="entry name" value="Transp-assoc_OB_typ1"/>
</dbReference>
<dbReference type="PATRIC" id="fig|317.175.peg.3481"/>
<dbReference type="Proteomes" id="UP000028631">
    <property type="component" value="Unassembled WGS sequence"/>
</dbReference>
<name>A0A085VG32_PSESX</name>
<sequence>MATLELRNVNKTYGAGLPDTLKNIELQIKDGEFLILVGPSGCGKSTLMNCIAGLENISAGSILIDDADVSGMSPKDRDIAMVFQSYALYPTMSVRENIEFGLKIRKMSPAAIEEEVMRVAKLLQIEHLLNRKPGQLSGGQQQRVAMGRALARRPKIYLFDEPLSNLDAKLRVEMRTEMKLMHQRLKTTTVYVTHDQIEAMTLGDKVAVMKDGIIQQFGTPKDIYNDPANLFVASFIGSPPMNFIPLRLQRKDGRLVALLDSGQARCELPLGMTDAGLEDREVILGLRPEQIMLAPAQTNGQTSAQYDGLPTIRAEVQVTEPTGPDTLVFVNLNQSKVCCRLAPDVAPQVGESLTLQFDPAKVLLFDAATGERLGVLATNQPPHERGGNVTQINRN</sequence>
<dbReference type="Gene3D" id="3.40.50.300">
    <property type="entry name" value="P-loop containing nucleotide triphosphate hydrolases"/>
    <property type="match status" value="1"/>
</dbReference>
<evidence type="ECO:0000256" key="1">
    <source>
        <dbReference type="ARBA" id="ARBA00022448"/>
    </source>
</evidence>
<protein>
    <submittedName>
        <fullName evidence="5">Sugar ABC transporter ATPase</fullName>
    </submittedName>
</protein>
<dbReference type="PROSITE" id="PS00211">
    <property type="entry name" value="ABC_TRANSPORTER_1"/>
    <property type="match status" value="1"/>
</dbReference>
<dbReference type="OrthoDB" id="9802264at2"/>
<dbReference type="PANTHER" id="PTHR43875">
    <property type="entry name" value="MALTODEXTRIN IMPORT ATP-BINDING PROTEIN MSMX"/>
    <property type="match status" value="1"/>
</dbReference>
<dbReference type="FunFam" id="3.40.50.300:FF:000042">
    <property type="entry name" value="Maltose/maltodextrin ABC transporter, ATP-binding protein"/>
    <property type="match status" value="1"/>
</dbReference>
<dbReference type="InterPro" id="IPR015855">
    <property type="entry name" value="ABC_transpr_MalK-like"/>
</dbReference>
<dbReference type="InterPro" id="IPR027417">
    <property type="entry name" value="P-loop_NTPase"/>
</dbReference>
<dbReference type="Gene3D" id="2.40.50.100">
    <property type="match status" value="1"/>
</dbReference>
<gene>
    <name evidence="5" type="ORF">IV01_16720</name>
</gene>
<dbReference type="InterPro" id="IPR008995">
    <property type="entry name" value="Mo/tungstate-bd_C_term_dom"/>
</dbReference>
<keyword evidence="2" id="KW-0547">Nucleotide-binding</keyword>
<dbReference type="GO" id="GO:0005524">
    <property type="term" value="F:ATP binding"/>
    <property type="evidence" value="ECO:0007669"/>
    <property type="project" value="UniProtKB-KW"/>
</dbReference>
<dbReference type="SUPFAM" id="SSF50331">
    <property type="entry name" value="MOP-like"/>
    <property type="match status" value="1"/>
</dbReference>
<evidence type="ECO:0000313" key="5">
    <source>
        <dbReference type="EMBL" id="KFE54395.1"/>
    </source>
</evidence>
<dbReference type="GO" id="GO:0140359">
    <property type="term" value="F:ABC-type transporter activity"/>
    <property type="evidence" value="ECO:0007669"/>
    <property type="project" value="InterPro"/>
</dbReference>
<evidence type="ECO:0000256" key="2">
    <source>
        <dbReference type="ARBA" id="ARBA00022741"/>
    </source>
</evidence>
<dbReference type="PANTHER" id="PTHR43875:SF14">
    <property type="entry name" value="ABC TRANSPORTER ATP-BINDING PROTEIN"/>
    <property type="match status" value="1"/>
</dbReference>
<accession>A0A085VG32</accession>
<dbReference type="CDD" id="cd03301">
    <property type="entry name" value="ABC_MalK_N"/>
    <property type="match status" value="1"/>
</dbReference>
<evidence type="ECO:0000313" key="6">
    <source>
        <dbReference type="Proteomes" id="UP000028631"/>
    </source>
</evidence>
<dbReference type="InterPro" id="IPR012340">
    <property type="entry name" value="NA-bd_OB-fold"/>
</dbReference>
<dbReference type="Gene3D" id="2.40.50.140">
    <property type="entry name" value="Nucleic acid-binding proteins"/>
    <property type="match status" value="1"/>
</dbReference>
<dbReference type="InterPro" id="IPR017871">
    <property type="entry name" value="ABC_transporter-like_CS"/>
</dbReference>
<feature type="domain" description="ABC transporter" evidence="4">
    <location>
        <begin position="4"/>
        <end position="236"/>
    </location>
</feature>
<dbReference type="SUPFAM" id="SSF52540">
    <property type="entry name" value="P-loop containing nucleoside triphosphate hydrolases"/>
    <property type="match status" value="1"/>
</dbReference>
<organism evidence="5 6">
    <name type="scientific">Pseudomonas syringae</name>
    <dbReference type="NCBI Taxonomy" id="317"/>
    <lineage>
        <taxon>Bacteria</taxon>
        <taxon>Pseudomonadati</taxon>
        <taxon>Pseudomonadota</taxon>
        <taxon>Gammaproteobacteria</taxon>
        <taxon>Pseudomonadales</taxon>
        <taxon>Pseudomonadaceae</taxon>
        <taxon>Pseudomonas</taxon>
    </lineage>
</organism>
<dbReference type="NCBIfam" id="NF008653">
    <property type="entry name" value="PRK11650.1"/>
    <property type="match status" value="1"/>
</dbReference>
<dbReference type="Pfam" id="PF00005">
    <property type="entry name" value="ABC_tran"/>
    <property type="match status" value="1"/>
</dbReference>
<dbReference type="PROSITE" id="PS50893">
    <property type="entry name" value="ABC_TRANSPORTER_2"/>
    <property type="match status" value="1"/>
</dbReference>
<keyword evidence="1" id="KW-0813">Transport</keyword>
<dbReference type="InterPro" id="IPR040582">
    <property type="entry name" value="OB_MalK-like"/>
</dbReference>
<dbReference type="GO" id="GO:0008643">
    <property type="term" value="P:carbohydrate transport"/>
    <property type="evidence" value="ECO:0007669"/>
    <property type="project" value="InterPro"/>
</dbReference>
<dbReference type="InterPro" id="IPR003593">
    <property type="entry name" value="AAA+_ATPase"/>
</dbReference>
<keyword evidence="3" id="KW-0067">ATP-binding</keyword>
<evidence type="ECO:0000256" key="3">
    <source>
        <dbReference type="ARBA" id="ARBA00022840"/>
    </source>
</evidence>
<dbReference type="InterPro" id="IPR003439">
    <property type="entry name" value="ABC_transporter-like_ATP-bd"/>
</dbReference>
<dbReference type="AlphaFoldDB" id="A0A085VG32"/>
<dbReference type="RefSeq" id="WP_032629794.1">
    <property type="nucleotide sequence ID" value="NZ_JPQU01000045.1"/>
</dbReference>
<proteinExistence type="predicted"/>